<organism evidence="2 3">
    <name type="scientific">Selenomonas ruminantium</name>
    <dbReference type="NCBI Taxonomy" id="971"/>
    <lineage>
        <taxon>Bacteria</taxon>
        <taxon>Bacillati</taxon>
        <taxon>Bacillota</taxon>
        <taxon>Negativicutes</taxon>
        <taxon>Selenomonadales</taxon>
        <taxon>Selenomonadaceae</taxon>
        <taxon>Selenomonas</taxon>
    </lineage>
</organism>
<dbReference type="AlphaFoldDB" id="A0A1I3EHV6"/>
<evidence type="ECO:0000313" key="2">
    <source>
        <dbReference type="EMBL" id="SFH98537.1"/>
    </source>
</evidence>
<dbReference type="EMBL" id="FOQK01000010">
    <property type="protein sequence ID" value="SFH98537.1"/>
    <property type="molecule type" value="Genomic_DNA"/>
</dbReference>
<gene>
    <name evidence="2" type="ORF">SAMN04487861_11053</name>
</gene>
<feature type="domain" description="DUF1659" evidence="1">
    <location>
        <begin position="3"/>
        <end position="71"/>
    </location>
</feature>
<accession>A0A1I3EHV6</accession>
<dbReference type="InterPro" id="IPR012454">
    <property type="entry name" value="DUF1659"/>
</dbReference>
<evidence type="ECO:0000259" key="1">
    <source>
        <dbReference type="Pfam" id="PF07872"/>
    </source>
</evidence>
<dbReference type="RefSeq" id="WP_075443237.1">
    <property type="nucleotide sequence ID" value="NZ_FOQK01000010.1"/>
</dbReference>
<evidence type="ECO:0000313" key="3">
    <source>
        <dbReference type="Proteomes" id="UP000183639"/>
    </source>
</evidence>
<dbReference type="Proteomes" id="UP000183639">
    <property type="component" value="Unassembled WGS sequence"/>
</dbReference>
<protein>
    <recommendedName>
        <fullName evidence="1">DUF1659 domain-containing protein</fullName>
    </recommendedName>
</protein>
<dbReference type="OrthoDB" id="48766at2"/>
<sequence>MAKRENTTSKLILKVITGQTMAGKDKYAQRVFRNLNPAIGDEQAYELGAKLGRLQEYTVAAVVRQDASDLIAE</sequence>
<name>A0A1I3EHV6_SELRU</name>
<proteinExistence type="predicted"/>
<reference evidence="2 3" key="1">
    <citation type="submission" date="2016-10" db="EMBL/GenBank/DDBJ databases">
        <authorList>
            <person name="de Groot N.N."/>
        </authorList>
    </citation>
    <scope>NUCLEOTIDE SEQUENCE [LARGE SCALE GENOMIC DNA]</scope>
    <source>
        <strain evidence="2 3">Z108</strain>
    </source>
</reference>
<dbReference type="Pfam" id="PF07872">
    <property type="entry name" value="DUF1659"/>
    <property type="match status" value="1"/>
</dbReference>